<dbReference type="eggNOG" id="ENOG502S3KN">
    <property type="taxonomic scope" value="Eukaryota"/>
</dbReference>
<reference evidence="2" key="4">
    <citation type="journal article" date="2015" name="G3 (Bethesda)">
        <title>Genome sequences of three phytopathogenic species of the Magnaporthaceae family of fungi.</title>
        <authorList>
            <person name="Okagaki L.H."/>
            <person name="Nunes C.C."/>
            <person name="Sailsbery J."/>
            <person name="Clay B."/>
            <person name="Brown D."/>
            <person name="John T."/>
            <person name="Oh Y."/>
            <person name="Young N."/>
            <person name="Fitzgerald M."/>
            <person name="Haas B.J."/>
            <person name="Zeng Q."/>
            <person name="Young S."/>
            <person name="Adiconis X."/>
            <person name="Fan L."/>
            <person name="Levin J.Z."/>
            <person name="Mitchell T.K."/>
            <person name="Okubara P.A."/>
            <person name="Farman M.L."/>
            <person name="Kohn L.M."/>
            <person name="Birren B."/>
            <person name="Ma L.-J."/>
            <person name="Dean R.A."/>
        </authorList>
    </citation>
    <scope>NUCLEOTIDE SEQUENCE</scope>
    <source>
        <strain evidence="2">R3-111a-1</strain>
    </source>
</reference>
<organism evidence="1">
    <name type="scientific">Gaeumannomyces tritici (strain R3-111a-1)</name>
    <name type="common">Wheat and barley take-all root rot fungus</name>
    <name type="synonym">Gaeumannomyces graminis var. tritici</name>
    <dbReference type="NCBI Taxonomy" id="644352"/>
    <lineage>
        <taxon>Eukaryota</taxon>
        <taxon>Fungi</taxon>
        <taxon>Dikarya</taxon>
        <taxon>Ascomycota</taxon>
        <taxon>Pezizomycotina</taxon>
        <taxon>Sordariomycetes</taxon>
        <taxon>Sordariomycetidae</taxon>
        <taxon>Magnaporthales</taxon>
        <taxon>Magnaporthaceae</taxon>
        <taxon>Gaeumannomyces</taxon>
    </lineage>
</organism>
<proteinExistence type="predicted"/>
<name>J3NND9_GAET3</name>
<dbReference type="HOGENOM" id="CLU_032013_1_0_1"/>
<dbReference type="Proteomes" id="UP000006039">
    <property type="component" value="Unassembled WGS sequence"/>
</dbReference>
<keyword evidence="3" id="KW-1185">Reference proteome</keyword>
<dbReference type="VEuPathDB" id="FungiDB:GGTG_02795"/>
<reference evidence="1" key="3">
    <citation type="submission" date="2010-09" db="EMBL/GenBank/DDBJ databases">
        <title>Annotation of Gaeumannomyces graminis var. tritici R3-111a-1.</title>
        <authorList>
            <consortium name="The Broad Institute Genome Sequencing Platform"/>
            <person name="Ma L.-J."/>
            <person name="Dead R."/>
            <person name="Young S.K."/>
            <person name="Zeng Q."/>
            <person name="Gargeya S."/>
            <person name="Fitzgerald M."/>
            <person name="Haas B."/>
            <person name="Abouelleil A."/>
            <person name="Alvarado L."/>
            <person name="Arachchi H.M."/>
            <person name="Berlin A."/>
            <person name="Brown A."/>
            <person name="Chapman S.B."/>
            <person name="Chen Z."/>
            <person name="Dunbar C."/>
            <person name="Freedman E."/>
            <person name="Gearin G."/>
            <person name="Gellesch M."/>
            <person name="Goldberg J."/>
            <person name="Griggs A."/>
            <person name="Gujja S."/>
            <person name="Heiman D."/>
            <person name="Howarth C."/>
            <person name="Larson L."/>
            <person name="Lui A."/>
            <person name="MacDonald P.J.P."/>
            <person name="Mehta T."/>
            <person name="Montmayeur A."/>
            <person name="Murphy C."/>
            <person name="Neiman D."/>
            <person name="Pearson M."/>
            <person name="Priest M."/>
            <person name="Roberts A."/>
            <person name="Saif S."/>
            <person name="Shea T."/>
            <person name="Shenoy N."/>
            <person name="Sisk P."/>
            <person name="Stolte C."/>
            <person name="Sykes S."/>
            <person name="Yandava C."/>
            <person name="Wortman J."/>
            <person name="Nusbaum C."/>
            <person name="Birren B."/>
        </authorList>
    </citation>
    <scope>NUCLEOTIDE SEQUENCE</scope>
    <source>
        <strain evidence="1">R3-111a-1</strain>
    </source>
</reference>
<dbReference type="STRING" id="644352.J3NND9"/>
<reference evidence="2" key="5">
    <citation type="submission" date="2018-04" db="UniProtKB">
        <authorList>
            <consortium name="EnsemblFungi"/>
        </authorList>
    </citation>
    <scope>IDENTIFICATION</scope>
    <source>
        <strain evidence="2">R3-111a-1</strain>
    </source>
</reference>
<dbReference type="EnsemblFungi" id="EJT77691">
    <property type="protein sequence ID" value="EJT77691"/>
    <property type="gene ID" value="GGTG_02795"/>
</dbReference>
<dbReference type="Pfam" id="PF03069">
    <property type="entry name" value="FmdA_AmdA"/>
    <property type="match status" value="2"/>
</dbReference>
<evidence type="ECO:0000313" key="2">
    <source>
        <dbReference type="EnsemblFungi" id="EJT77691"/>
    </source>
</evidence>
<dbReference type="GeneID" id="20343253"/>
<dbReference type="InterPro" id="IPR004304">
    <property type="entry name" value="FmdA_AmdA"/>
</dbReference>
<evidence type="ECO:0000313" key="1">
    <source>
        <dbReference type="EMBL" id="EJT77691.1"/>
    </source>
</evidence>
<dbReference type="PANTHER" id="PTHR31891">
    <property type="entry name" value="FORMAMIDASE C869.04-RELATED"/>
    <property type="match status" value="1"/>
</dbReference>
<dbReference type="SUPFAM" id="SSF141130">
    <property type="entry name" value="Acetamidase/Formamidase-like"/>
    <property type="match status" value="1"/>
</dbReference>
<dbReference type="PANTHER" id="PTHR31891:SF1">
    <property type="entry name" value="FORMAMIDASE C869.04-RELATED"/>
    <property type="match status" value="1"/>
</dbReference>
<dbReference type="EMBL" id="GL385396">
    <property type="protein sequence ID" value="EJT77691.1"/>
    <property type="molecule type" value="Genomic_DNA"/>
</dbReference>
<reference evidence="3" key="1">
    <citation type="submission" date="2010-07" db="EMBL/GenBank/DDBJ databases">
        <title>The genome sequence of Gaeumannomyces graminis var. tritici strain R3-111a-1.</title>
        <authorList>
            <consortium name="The Broad Institute Genome Sequencing Platform"/>
            <person name="Ma L.-J."/>
            <person name="Dead R."/>
            <person name="Young S."/>
            <person name="Zeng Q."/>
            <person name="Koehrsen M."/>
            <person name="Alvarado L."/>
            <person name="Berlin A."/>
            <person name="Chapman S.B."/>
            <person name="Chen Z."/>
            <person name="Freedman E."/>
            <person name="Gellesch M."/>
            <person name="Goldberg J."/>
            <person name="Griggs A."/>
            <person name="Gujja S."/>
            <person name="Heilman E.R."/>
            <person name="Heiman D."/>
            <person name="Hepburn T."/>
            <person name="Howarth C."/>
            <person name="Jen D."/>
            <person name="Larson L."/>
            <person name="Mehta T."/>
            <person name="Neiman D."/>
            <person name="Pearson M."/>
            <person name="Roberts A."/>
            <person name="Saif S."/>
            <person name="Shea T."/>
            <person name="Shenoy N."/>
            <person name="Sisk P."/>
            <person name="Stolte C."/>
            <person name="Sykes S."/>
            <person name="Walk T."/>
            <person name="White J."/>
            <person name="Yandava C."/>
            <person name="Haas B."/>
            <person name="Nusbaum C."/>
            <person name="Birren B."/>
        </authorList>
    </citation>
    <scope>NUCLEOTIDE SEQUENCE [LARGE SCALE GENOMIC DNA]</scope>
    <source>
        <strain evidence="3">R3-111a-1</strain>
    </source>
</reference>
<dbReference type="Gene3D" id="3.10.28.20">
    <property type="entry name" value="Acetamidase/Formamidase-like domains"/>
    <property type="match status" value="1"/>
</dbReference>
<reference evidence="1" key="2">
    <citation type="submission" date="2010-07" db="EMBL/GenBank/DDBJ databases">
        <authorList>
            <consortium name="The Broad Institute Genome Sequencing Platform"/>
            <consortium name="Broad Institute Genome Sequencing Center for Infectious Disease"/>
            <person name="Ma L.-J."/>
            <person name="Dead R."/>
            <person name="Young S."/>
            <person name="Zeng Q."/>
            <person name="Koehrsen M."/>
            <person name="Alvarado L."/>
            <person name="Berlin A."/>
            <person name="Chapman S.B."/>
            <person name="Chen Z."/>
            <person name="Freedman E."/>
            <person name="Gellesch M."/>
            <person name="Goldberg J."/>
            <person name="Griggs A."/>
            <person name="Gujja S."/>
            <person name="Heilman E.R."/>
            <person name="Heiman D."/>
            <person name="Hepburn T."/>
            <person name="Howarth C."/>
            <person name="Jen D."/>
            <person name="Larson L."/>
            <person name="Mehta T."/>
            <person name="Neiman D."/>
            <person name="Pearson M."/>
            <person name="Roberts A."/>
            <person name="Saif S."/>
            <person name="Shea T."/>
            <person name="Shenoy N."/>
            <person name="Sisk P."/>
            <person name="Stolte C."/>
            <person name="Sykes S."/>
            <person name="Walk T."/>
            <person name="White J."/>
            <person name="Yandava C."/>
            <person name="Haas B."/>
            <person name="Nusbaum C."/>
            <person name="Birren B."/>
        </authorList>
    </citation>
    <scope>NUCLEOTIDE SEQUENCE</scope>
    <source>
        <strain evidence="1">R3-111a-1</strain>
    </source>
</reference>
<dbReference type="Gene3D" id="2.60.120.580">
    <property type="entry name" value="Acetamidase/Formamidase-like domains"/>
    <property type="match status" value="2"/>
</dbReference>
<dbReference type="OrthoDB" id="3335528at2759"/>
<evidence type="ECO:0008006" key="4">
    <source>
        <dbReference type="Google" id="ProtNLM"/>
    </source>
</evidence>
<gene>
    <name evidence="2" type="primary">20343253</name>
    <name evidence="1" type="ORF">GGTG_02795</name>
</gene>
<evidence type="ECO:0000313" key="3">
    <source>
        <dbReference type="Proteomes" id="UP000006039"/>
    </source>
</evidence>
<dbReference type="RefSeq" id="XP_009218836.1">
    <property type="nucleotide sequence ID" value="XM_009220572.1"/>
</dbReference>
<accession>J3NND9</accession>
<dbReference type="AlphaFoldDB" id="J3NND9"/>
<dbReference type="GO" id="GO:0016811">
    <property type="term" value="F:hydrolase activity, acting on carbon-nitrogen (but not peptide) bonds, in linear amides"/>
    <property type="evidence" value="ECO:0007669"/>
    <property type="project" value="InterPro"/>
</dbReference>
<protein>
    <recommendedName>
        <fullName evidence="4">Formamidase</fullName>
    </recommendedName>
</protein>
<sequence length="368" mass="38432">MAAPIPRHIHSSKPHFQWSRDLEPVLRVASGSEVTLDLRDGGNNQIRPDNIATAMSSFDASQADPAIGPIYVEGCEPGDVLKVEILELTPGDYGWTGIFPGFGLLADEFTEAAVPDAAQRVKLWDLTAAGCITAGSSSSGGRRAVFKPGVSVPIRPFLGVLGVAPAGAEALSTLAPHPRIGGNLDCRHLVAGAAVYFSAQVAGALLSAGDGHAAQGDGEVCGTAIETPMRARLRLTVEKRGGDGGGKGKKKLGSLLLTSPHVLAPPDPIDAEELASGGRYVALGVGPDPREAAREAVRGLLGWLEADKGLSRPEAYMLASVAASLALAEVVDMPNYCVSCSIPLRTFEEWRLAQRLPEMEAALRPLQG</sequence>